<sequence>MPERGGAGRAILFGTGAEQHAITCLVSLFDEIERGGADRTFLFEIGAEQHIGSLFSDSRGSTPSFQGTSFFNLEGIFSFASIFDIFGRIPRLDAIVQISLTFSIFWRKKDKGAKSHHRKVR</sequence>
<evidence type="ECO:0000313" key="2">
    <source>
        <dbReference type="Proteomes" id="UP000265663"/>
    </source>
</evidence>
<protein>
    <submittedName>
        <fullName evidence="1">Uncharacterized protein</fullName>
    </submittedName>
</protein>
<name>A0A3M7M313_9PLEO</name>
<accession>A0A3M7M313</accession>
<evidence type="ECO:0000313" key="1">
    <source>
        <dbReference type="EMBL" id="RMZ68789.1"/>
    </source>
</evidence>
<keyword evidence="2" id="KW-1185">Reference proteome</keyword>
<dbReference type="AlphaFoldDB" id="A0A3M7M313"/>
<gene>
    <name evidence="1" type="ORF">GMOD_00002637</name>
</gene>
<proteinExistence type="predicted"/>
<dbReference type="Proteomes" id="UP000265663">
    <property type="component" value="Unassembled WGS sequence"/>
</dbReference>
<organism evidence="1 2">
    <name type="scientific">Pyrenophora seminiperda CCB06</name>
    <dbReference type="NCBI Taxonomy" id="1302712"/>
    <lineage>
        <taxon>Eukaryota</taxon>
        <taxon>Fungi</taxon>
        <taxon>Dikarya</taxon>
        <taxon>Ascomycota</taxon>
        <taxon>Pezizomycotina</taxon>
        <taxon>Dothideomycetes</taxon>
        <taxon>Pleosporomycetidae</taxon>
        <taxon>Pleosporales</taxon>
        <taxon>Pleosporineae</taxon>
        <taxon>Pleosporaceae</taxon>
        <taxon>Pyrenophora</taxon>
    </lineage>
</organism>
<reference evidence="1 2" key="1">
    <citation type="journal article" date="2014" name="PLoS ONE">
        <title>De novo Genome Assembly of the Fungal Plant Pathogen Pyrenophora semeniperda.</title>
        <authorList>
            <person name="Soliai M.M."/>
            <person name="Meyer S.E."/>
            <person name="Udall J.A."/>
            <person name="Elzinga D.E."/>
            <person name="Hermansen R.A."/>
            <person name="Bodily P.M."/>
            <person name="Hart A.A."/>
            <person name="Coleman C.E."/>
        </authorList>
    </citation>
    <scope>NUCLEOTIDE SEQUENCE [LARGE SCALE GENOMIC DNA]</scope>
    <source>
        <strain evidence="1 2">CCB06</strain>
        <tissue evidence="1">Mycelium</tissue>
    </source>
</reference>
<dbReference type="EMBL" id="KE747817">
    <property type="protein sequence ID" value="RMZ68789.1"/>
    <property type="molecule type" value="Genomic_DNA"/>
</dbReference>